<protein>
    <recommendedName>
        <fullName evidence="3">SIR2-like domain-containing protein</fullName>
    </recommendedName>
</protein>
<gene>
    <name evidence="1" type="ORF">F3B90_24050</name>
</gene>
<sequence>MDAKRFNQILNSNKDNLAFVVGNGINRYGYDISKDIGWETLLLNIWNELSGRTRSEIPVDGISFTEFYDLLSLVERNEIDDIRDRVIRFFKKFTPTPYHLELQNVFQKWDVPVLTTNFDESLSASLTKNWINGKLMSSQYPWNAYWSHKKLSSPLDGFAVWHINGMVSYKNSITLGLTEYINQSSYTRNYLHSLPDKDNFELKNINHWKGEGTWLHIIFNRSLCIFGLGLDVNETFLRWLLIERKKYFNMFRDRVKKGWYVCKKGSISDGNKFFLDTLGIEIIELDSYDDVYRTMLGLSK</sequence>
<reference evidence="1 2" key="1">
    <citation type="journal article" date="2019" name="Nat. Med.">
        <title>A library of human gut bacterial isolates paired with longitudinal multiomics data enables mechanistic microbiome research.</title>
        <authorList>
            <person name="Poyet M."/>
            <person name="Groussin M."/>
            <person name="Gibbons S.M."/>
            <person name="Avila-Pacheco J."/>
            <person name="Jiang X."/>
            <person name="Kearney S.M."/>
            <person name="Perrotta A.R."/>
            <person name="Berdy B."/>
            <person name="Zhao S."/>
            <person name="Lieberman T.D."/>
            <person name="Swanson P.K."/>
            <person name="Smith M."/>
            <person name="Roesemann S."/>
            <person name="Alexander J.E."/>
            <person name="Rich S.A."/>
            <person name="Livny J."/>
            <person name="Vlamakis H."/>
            <person name="Clish C."/>
            <person name="Bullock K."/>
            <person name="Deik A."/>
            <person name="Scott J."/>
            <person name="Pierce K.A."/>
            <person name="Xavier R.J."/>
            <person name="Alm E.J."/>
        </authorList>
    </citation>
    <scope>NUCLEOTIDE SEQUENCE [LARGE SCALE GENOMIC DNA]</scope>
    <source>
        <strain evidence="1 2">BIOML-A15</strain>
    </source>
</reference>
<name>A0A7J4XR90_BACOV</name>
<comment type="caution">
    <text evidence="1">The sequence shown here is derived from an EMBL/GenBank/DDBJ whole genome shotgun (WGS) entry which is preliminary data.</text>
</comment>
<proteinExistence type="predicted"/>
<evidence type="ECO:0008006" key="3">
    <source>
        <dbReference type="Google" id="ProtNLM"/>
    </source>
</evidence>
<organism evidence="1 2">
    <name type="scientific">Bacteroides ovatus</name>
    <dbReference type="NCBI Taxonomy" id="28116"/>
    <lineage>
        <taxon>Bacteria</taxon>
        <taxon>Pseudomonadati</taxon>
        <taxon>Bacteroidota</taxon>
        <taxon>Bacteroidia</taxon>
        <taxon>Bacteroidales</taxon>
        <taxon>Bacteroidaceae</taxon>
        <taxon>Bacteroides</taxon>
    </lineage>
</organism>
<dbReference type="AlphaFoldDB" id="A0A7J4XR90"/>
<evidence type="ECO:0000313" key="2">
    <source>
        <dbReference type="Proteomes" id="UP000424805"/>
    </source>
</evidence>
<dbReference type="Proteomes" id="UP000424805">
    <property type="component" value="Unassembled WGS sequence"/>
</dbReference>
<evidence type="ECO:0000313" key="1">
    <source>
        <dbReference type="EMBL" id="KAA4620357.1"/>
    </source>
</evidence>
<dbReference type="EMBL" id="VWFP01000037">
    <property type="protein sequence ID" value="KAA4620357.1"/>
    <property type="molecule type" value="Genomic_DNA"/>
</dbReference>
<accession>A0A7J4XR90</accession>